<dbReference type="InterPro" id="IPR036188">
    <property type="entry name" value="FAD/NAD-bd_sf"/>
</dbReference>
<dbReference type="AlphaFoldDB" id="A0A1Q8CBZ4"/>
<feature type="domain" description="FAD-binding" evidence="3">
    <location>
        <begin position="7"/>
        <end position="343"/>
    </location>
</feature>
<dbReference type="Pfam" id="PF01494">
    <property type="entry name" value="FAD_binding_3"/>
    <property type="match status" value="1"/>
</dbReference>
<name>A0A1Q8CBZ4_9PSEU</name>
<evidence type="ECO:0000313" key="4">
    <source>
        <dbReference type="EMBL" id="OLF11842.1"/>
    </source>
</evidence>
<dbReference type="GO" id="GO:0071949">
    <property type="term" value="F:FAD binding"/>
    <property type="evidence" value="ECO:0007669"/>
    <property type="project" value="InterPro"/>
</dbReference>
<dbReference type="Proteomes" id="UP000185596">
    <property type="component" value="Unassembled WGS sequence"/>
</dbReference>
<dbReference type="InterPro" id="IPR002938">
    <property type="entry name" value="FAD-bd"/>
</dbReference>
<dbReference type="PRINTS" id="PR00420">
    <property type="entry name" value="RNGMNOXGNASE"/>
</dbReference>
<protein>
    <submittedName>
        <fullName evidence="4">Monooxygenase</fullName>
    </submittedName>
</protein>
<dbReference type="SUPFAM" id="SSF51905">
    <property type="entry name" value="FAD/NAD(P)-binding domain"/>
    <property type="match status" value="1"/>
</dbReference>
<keyword evidence="1" id="KW-0560">Oxidoreductase</keyword>
<evidence type="ECO:0000259" key="3">
    <source>
        <dbReference type="Pfam" id="PF01494"/>
    </source>
</evidence>
<dbReference type="InterPro" id="IPR050493">
    <property type="entry name" value="FAD-dep_Monooxygenase_BioMet"/>
</dbReference>
<dbReference type="STRING" id="1912961.BU204_29770"/>
<gene>
    <name evidence="4" type="ORF">BU204_29770</name>
</gene>
<dbReference type="PANTHER" id="PTHR13789">
    <property type="entry name" value="MONOOXYGENASE"/>
    <property type="match status" value="1"/>
</dbReference>
<accession>A0A1Q8CBZ4</accession>
<evidence type="ECO:0000256" key="1">
    <source>
        <dbReference type="ARBA" id="ARBA00023002"/>
    </source>
</evidence>
<dbReference type="GO" id="GO:0004497">
    <property type="term" value="F:monooxygenase activity"/>
    <property type="evidence" value="ECO:0007669"/>
    <property type="project" value="UniProtKB-KW"/>
</dbReference>
<dbReference type="EMBL" id="MSIE01000065">
    <property type="protein sequence ID" value="OLF11842.1"/>
    <property type="molecule type" value="Genomic_DNA"/>
</dbReference>
<proteinExistence type="predicted"/>
<dbReference type="PANTHER" id="PTHR13789:SF309">
    <property type="entry name" value="PUTATIVE (AFU_ORTHOLOGUE AFUA_6G14510)-RELATED"/>
    <property type="match status" value="1"/>
</dbReference>
<organism evidence="4 5">
    <name type="scientific">Actinophytocola xanthii</name>
    <dbReference type="NCBI Taxonomy" id="1912961"/>
    <lineage>
        <taxon>Bacteria</taxon>
        <taxon>Bacillati</taxon>
        <taxon>Actinomycetota</taxon>
        <taxon>Actinomycetes</taxon>
        <taxon>Pseudonocardiales</taxon>
        <taxon>Pseudonocardiaceae</taxon>
    </lineage>
</organism>
<dbReference type="RefSeq" id="WP_075129105.1">
    <property type="nucleotide sequence ID" value="NZ_MSIE01000065.1"/>
</dbReference>
<dbReference type="OrthoDB" id="9782160at2"/>
<comment type="caution">
    <text evidence="4">The sequence shown here is derived from an EMBL/GenBank/DDBJ whole genome shotgun (WGS) entry which is preliminary data.</text>
</comment>
<reference evidence="4 5" key="1">
    <citation type="submission" date="2016-12" db="EMBL/GenBank/DDBJ databases">
        <title>The draft genome sequence of Actinophytocola sp. 11-183.</title>
        <authorList>
            <person name="Wang W."/>
            <person name="Yuan L."/>
        </authorList>
    </citation>
    <scope>NUCLEOTIDE SEQUENCE [LARGE SCALE GENOMIC DNA]</scope>
    <source>
        <strain evidence="4 5">11-183</strain>
    </source>
</reference>
<evidence type="ECO:0000256" key="2">
    <source>
        <dbReference type="ARBA" id="ARBA00023033"/>
    </source>
</evidence>
<dbReference type="Gene3D" id="3.50.50.60">
    <property type="entry name" value="FAD/NAD(P)-binding domain"/>
    <property type="match status" value="1"/>
</dbReference>
<evidence type="ECO:0000313" key="5">
    <source>
        <dbReference type="Proteomes" id="UP000185596"/>
    </source>
</evidence>
<sequence>MGKVGSALVVGGGVAGPVTALALRRAGIDATVYEAYPSTADGVGGTLALAANGQAALELVGARDAVVDSGVPITRQVLSFGGREVEVPGLTGVAPARLLRRADLYRALYDTAVGAGIRFEHGKRLVGADEDGDGVTARFADGTTATADVLVGADGVHSTVRGLVDPAAPGPGYTGLLSLESVVDRPVPTETGSMHFTFGRRAYYLYWRRPDGRTGFGANLPRERPMRLAEARAVPAQEWLRQLREAYGEDEPGGNLVRHIDPERLTVTGALHIMPPVPNWYRGRLVLVGDAVHAPSNSSGQGASLAVESAVELARCLRDLPDPASAFARYERLRRPRVEGIAARAAKLNSLKAPGRLTRAALPLLMRLLTRTVMRPEKTYGPELRHRIDWDAPVS</sequence>
<keyword evidence="5" id="KW-1185">Reference proteome</keyword>
<keyword evidence="2 4" id="KW-0503">Monooxygenase</keyword>